<feature type="compositionally biased region" description="Basic and acidic residues" evidence="2">
    <location>
        <begin position="593"/>
        <end position="604"/>
    </location>
</feature>
<gene>
    <name evidence="4" type="ORF">AU210_001057</name>
</gene>
<feature type="region of interest" description="Disordered" evidence="2">
    <location>
        <begin position="311"/>
        <end position="520"/>
    </location>
</feature>
<accession>A0A2H3HTR0</accession>
<dbReference type="Gene3D" id="4.10.280.10">
    <property type="entry name" value="Helix-loop-helix DNA-binding domain"/>
    <property type="match status" value="1"/>
</dbReference>
<dbReference type="PROSITE" id="PS50888">
    <property type="entry name" value="BHLH"/>
    <property type="match status" value="1"/>
</dbReference>
<feature type="coiled-coil region" evidence="1">
    <location>
        <begin position="616"/>
        <end position="657"/>
    </location>
</feature>
<feature type="region of interest" description="Disordered" evidence="2">
    <location>
        <begin position="587"/>
        <end position="615"/>
    </location>
</feature>
<feature type="compositionally biased region" description="Polar residues" evidence="2">
    <location>
        <begin position="415"/>
        <end position="432"/>
    </location>
</feature>
<evidence type="ECO:0000256" key="1">
    <source>
        <dbReference type="SAM" id="Coils"/>
    </source>
</evidence>
<dbReference type="SMART" id="SM00353">
    <property type="entry name" value="HLH"/>
    <property type="match status" value="1"/>
</dbReference>
<feature type="compositionally biased region" description="Low complexity" evidence="2">
    <location>
        <begin position="454"/>
        <end position="475"/>
    </location>
</feature>
<protein>
    <recommendedName>
        <fullName evidence="3">BHLH domain-containing protein</fullName>
    </recommendedName>
</protein>
<keyword evidence="1" id="KW-0175">Coiled coil</keyword>
<organism evidence="4 5">
    <name type="scientific">Fusarium oxysporum f. sp. radicis-cucumerinum</name>
    <dbReference type="NCBI Taxonomy" id="327505"/>
    <lineage>
        <taxon>Eukaryota</taxon>
        <taxon>Fungi</taxon>
        <taxon>Dikarya</taxon>
        <taxon>Ascomycota</taxon>
        <taxon>Pezizomycotina</taxon>
        <taxon>Sordariomycetes</taxon>
        <taxon>Hypocreomycetidae</taxon>
        <taxon>Hypocreales</taxon>
        <taxon>Nectriaceae</taxon>
        <taxon>Fusarium</taxon>
        <taxon>Fusarium oxysporum species complex</taxon>
    </lineage>
</organism>
<evidence type="ECO:0000259" key="3">
    <source>
        <dbReference type="PROSITE" id="PS50888"/>
    </source>
</evidence>
<dbReference type="CDD" id="cd11392">
    <property type="entry name" value="bHLH_ScPHO4_like"/>
    <property type="match status" value="1"/>
</dbReference>
<feature type="compositionally biased region" description="Low complexity" evidence="2">
    <location>
        <begin position="317"/>
        <end position="330"/>
    </location>
</feature>
<dbReference type="AlphaFoldDB" id="A0A2H3HTR0"/>
<reference evidence="4 5" key="1">
    <citation type="journal article" date="2016" name="Environ. Microbiol.">
        <title>Effector profiles distinguish formae speciales of Fusarium oxysporum.</title>
        <authorList>
            <person name="van Dam P."/>
            <person name="Fokkens L."/>
            <person name="Schmidt S.M."/>
            <person name="Linmans J.H."/>
            <person name="Kistler H.C."/>
            <person name="Ma L.J."/>
            <person name="Rep M."/>
        </authorList>
    </citation>
    <scope>NUCLEOTIDE SEQUENCE [LARGE SCALE GENOMIC DNA]</scope>
    <source>
        <strain evidence="4 5">Forc016</strain>
    </source>
</reference>
<dbReference type="STRING" id="327505.A0A2H3HTR0"/>
<feature type="compositionally biased region" description="Basic residues" evidence="2">
    <location>
        <begin position="261"/>
        <end position="275"/>
    </location>
</feature>
<evidence type="ECO:0000313" key="4">
    <source>
        <dbReference type="EMBL" id="PCD45625.1"/>
    </source>
</evidence>
<comment type="caution">
    <text evidence="4">The sequence shown here is derived from an EMBL/GenBank/DDBJ whole genome shotgun (WGS) entry which is preliminary data.</text>
</comment>
<dbReference type="InterPro" id="IPR036638">
    <property type="entry name" value="HLH_DNA-bd_sf"/>
</dbReference>
<evidence type="ECO:0000256" key="2">
    <source>
        <dbReference type="SAM" id="MobiDB-lite"/>
    </source>
</evidence>
<feature type="compositionally biased region" description="Polar residues" evidence="2">
    <location>
        <begin position="345"/>
        <end position="365"/>
    </location>
</feature>
<reference evidence="4 5" key="2">
    <citation type="journal article" date="2017" name="Sci. Rep.">
        <title>A mobile pathogenicity chromosome in Fusarium oxysporum for infection of multiple cucurbit species.</title>
        <authorList>
            <person name="van Dam P."/>
            <person name="Fokkens L."/>
            <person name="Ayukawa Y."/>
            <person name="van der Gragt M."/>
            <person name="Ter Horst A."/>
            <person name="Brankovics B."/>
            <person name="Houterman P.M."/>
            <person name="Arie T."/>
            <person name="Rep M."/>
        </authorList>
    </citation>
    <scope>NUCLEOTIDE SEQUENCE [LARGE SCALE GENOMIC DNA]</scope>
    <source>
        <strain evidence="4 5">Forc016</strain>
    </source>
</reference>
<dbReference type="GO" id="GO:0046983">
    <property type="term" value="F:protein dimerization activity"/>
    <property type="evidence" value="ECO:0007669"/>
    <property type="project" value="InterPro"/>
</dbReference>
<dbReference type="SUPFAM" id="SSF47459">
    <property type="entry name" value="HLH, helix-loop-helix DNA-binding domain"/>
    <property type="match status" value="1"/>
</dbReference>
<evidence type="ECO:0000313" key="5">
    <source>
        <dbReference type="Proteomes" id="UP000219602"/>
    </source>
</evidence>
<dbReference type="EMBL" id="MABQ02000001">
    <property type="protein sequence ID" value="PCD45625.1"/>
    <property type="molecule type" value="Genomic_DNA"/>
</dbReference>
<dbReference type="Pfam" id="PF00010">
    <property type="entry name" value="HLH"/>
    <property type="match status" value="1"/>
</dbReference>
<feature type="region of interest" description="Disordered" evidence="2">
    <location>
        <begin position="257"/>
        <end position="293"/>
    </location>
</feature>
<dbReference type="InterPro" id="IPR011598">
    <property type="entry name" value="bHLH_dom"/>
</dbReference>
<sequence length="657" mass="70610">MMSSTAWNGQDQTMASTGEDDFHQFLDMSSMGSLGDGMHFDFQSFQDGSAQGLMSQTRDAPDTIMTDSDSPGLMSTPNTMPMSTSTVQSTIPAHMMTPASDPISNIDAQIQYLQQQKFQQQQRQMQEQQVAFFHNHNHSVPPTPQSLEMPNSGQFYSQAEQIPTSGAYDRNYHQRMKEQDMAFTPLVSPAVTPLDPNFSMDSGYTIPSAYFSPLTSPALHAQNDPSTVYDPRLTNTNNSPIDIDLDRSAAPVTSVLDLPKKATRKKTATKTRAKASIRSSPIVKPQRRKTGPSPAIVSHVLSEVEENNGAFLPMPATSTETSAEENSSVSPEALSEMPPPPIPNRRSTSKSPYIQAQSSNQQTPVSGPVDSRPAPATPASLMKLPASRASKQANGPQEPVVSEHIESLELPESVSGKTMTPVISRSSVQSPSVEPISRRGSSFQPLPSPVFPKASGPASASASPQLAPGSAGPSARKTPQLAPRSNRKRSTGSVHVSPALLPRISPSIKPLLPGTPGMTPAESAASQLLMSKSNYQNILEGNKVPGISYPSELSTNLTSKRTSHKIAEQGRRNRINSALQVMAGLLPGGDKTNLADEGDKKDGKQANAQNSKASVVENAIVHMKSLEKENGDLKKEVEELKRRLEGLQGSTDDKEKA</sequence>
<proteinExistence type="predicted"/>
<feature type="domain" description="BHLH" evidence="3">
    <location>
        <begin position="559"/>
        <end position="626"/>
    </location>
</feature>
<name>A0A2H3HTR0_FUSOX</name>
<dbReference type="Proteomes" id="UP000219602">
    <property type="component" value="Chromosome 1"/>
</dbReference>
<feature type="region of interest" description="Disordered" evidence="2">
    <location>
        <begin position="50"/>
        <end position="78"/>
    </location>
</feature>